<accession>A0A2Z6B1P4</accession>
<proteinExistence type="predicted"/>
<dbReference type="PANTHER" id="PTHR30296:SF0">
    <property type="entry name" value="LACTATE UTILIZATION PROTEIN A"/>
    <property type="match status" value="1"/>
</dbReference>
<dbReference type="OrthoDB" id="9770306at2"/>
<evidence type="ECO:0000313" key="3">
    <source>
        <dbReference type="Proteomes" id="UP000269883"/>
    </source>
</evidence>
<keyword evidence="3" id="KW-1185">Reference proteome</keyword>
<dbReference type="GO" id="GO:0005829">
    <property type="term" value="C:cytosol"/>
    <property type="evidence" value="ECO:0007669"/>
    <property type="project" value="TreeGrafter"/>
</dbReference>
<sequence>MPTVNLFIPCLVDQFLPEVGQACANVLTRLGVDLHMPKGQTCCGQPVYKSGRLDEAREVARRHLTLFENADVVVAPSGSCVHMMRHSYAELFENDPGMRERARALGQRTFEFCEYLVDVLGVTDVDANYVARAAYHDSCQVGRSLGVKDQPRALLDAVGGLTRVELEFADECCGFGGPFSVQHAAVSEAILEDKIDDILSCQADIVVTAEPSCLLNIRGGLEKLKAKQPVLHIAQVLDSGVGA</sequence>
<reference evidence="2 3" key="1">
    <citation type="journal article" date="2018" name="Sci. Adv.">
        <title>Multi-heme cytochromes provide a pathway for survival in energy-limited environments.</title>
        <authorList>
            <person name="Deng X."/>
            <person name="Dohmae N."/>
            <person name="Nealson K.H."/>
            <person name="Hashimoto K."/>
            <person name="Okamoto A."/>
        </authorList>
    </citation>
    <scope>NUCLEOTIDE SEQUENCE [LARGE SCALE GENOMIC DNA]</scope>
    <source>
        <strain evidence="2 3">IS5</strain>
    </source>
</reference>
<organism evidence="2 3">
    <name type="scientific">Desulfovibrio ferrophilus</name>
    <dbReference type="NCBI Taxonomy" id="241368"/>
    <lineage>
        <taxon>Bacteria</taxon>
        <taxon>Pseudomonadati</taxon>
        <taxon>Thermodesulfobacteriota</taxon>
        <taxon>Desulfovibrionia</taxon>
        <taxon>Desulfovibrionales</taxon>
        <taxon>Desulfovibrionaceae</taxon>
        <taxon>Desulfovibrio</taxon>
    </lineage>
</organism>
<protein>
    <recommendedName>
        <fullName evidence="1">Cysteine-rich domain-containing protein</fullName>
    </recommendedName>
</protein>
<dbReference type="AlphaFoldDB" id="A0A2Z6B1P4"/>
<dbReference type="KEGG" id="dfl:DFE_2634"/>
<feature type="domain" description="Cysteine-rich" evidence="1">
    <location>
        <begin position="4"/>
        <end position="85"/>
    </location>
</feature>
<gene>
    <name evidence="2" type="ORF">DFE_2634</name>
</gene>
<dbReference type="RefSeq" id="WP_126380260.1">
    <property type="nucleotide sequence ID" value="NZ_AP017378.1"/>
</dbReference>
<dbReference type="Pfam" id="PF02754">
    <property type="entry name" value="CCG"/>
    <property type="match status" value="2"/>
</dbReference>
<dbReference type="PANTHER" id="PTHR30296">
    <property type="entry name" value="UNCHARACTERIZED PROTEIN YKGE"/>
    <property type="match status" value="1"/>
</dbReference>
<dbReference type="Proteomes" id="UP000269883">
    <property type="component" value="Chromosome"/>
</dbReference>
<dbReference type="EMBL" id="AP017378">
    <property type="protein sequence ID" value="BBD09360.1"/>
    <property type="molecule type" value="Genomic_DNA"/>
</dbReference>
<name>A0A2Z6B1P4_9BACT</name>
<dbReference type="InterPro" id="IPR004017">
    <property type="entry name" value="Cys_rich_dom"/>
</dbReference>
<dbReference type="GO" id="GO:0016491">
    <property type="term" value="F:oxidoreductase activity"/>
    <property type="evidence" value="ECO:0007669"/>
    <property type="project" value="UniProtKB-ARBA"/>
</dbReference>
<feature type="domain" description="Cysteine-rich" evidence="1">
    <location>
        <begin position="134"/>
        <end position="218"/>
    </location>
</feature>
<evidence type="ECO:0000259" key="1">
    <source>
        <dbReference type="Pfam" id="PF02754"/>
    </source>
</evidence>
<evidence type="ECO:0000313" key="2">
    <source>
        <dbReference type="EMBL" id="BBD09360.1"/>
    </source>
</evidence>